<dbReference type="Gene3D" id="3.90.1150.10">
    <property type="entry name" value="Aspartate Aminotransferase, domain 1"/>
    <property type="match status" value="1"/>
</dbReference>
<dbReference type="RefSeq" id="WP_126006988.1">
    <property type="nucleotide sequence ID" value="NZ_CP032509.1"/>
</dbReference>
<organism evidence="2 3">
    <name type="scientific">Georhizobium profundi</name>
    <dbReference type="NCBI Taxonomy" id="2341112"/>
    <lineage>
        <taxon>Bacteria</taxon>
        <taxon>Pseudomonadati</taxon>
        <taxon>Pseudomonadota</taxon>
        <taxon>Alphaproteobacteria</taxon>
        <taxon>Hyphomicrobiales</taxon>
        <taxon>Rhizobiaceae</taxon>
        <taxon>Georhizobium</taxon>
    </lineage>
</organism>
<keyword evidence="2" id="KW-0032">Aminotransferase</keyword>
<feature type="domain" description="Aminotransferase class I/classII large" evidence="1">
    <location>
        <begin position="54"/>
        <end position="359"/>
    </location>
</feature>
<keyword evidence="2" id="KW-0808">Transferase</keyword>
<dbReference type="AlphaFoldDB" id="A0A3Q8XL20"/>
<gene>
    <name evidence="2" type="ORF">D5400_01525</name>
</gene>
<dbReference type="InterPro" id="IPR004839">
    <property type="entry name" value="Aminotransferase_I/II_large"/>
</dbReference>
<dbReference type="OrthoDB" id="9803354at2"/>
<dbReference type="Proteomes" id="UP000268192">
    <property type="component" value="Chromosome"/>
</dbReference>
<proteinExistence type="predicted"/>
<protein>
    <submittedName>
        <fullName evidence="2">Aminotransferase class I/II-fold pyridoxal phosphate-dependent enzyme</fullName>
    </submittedName>
</protein>
<name>A0A3Q8XL20_9HYPH</name>
<dbReference type="PANTHER" id="PTHR43510:SF1">
    <property type="entry name" value="AMINOTRANSFERASE FUNCTION, HYPOTHETICAL (EUROFUNG)"/>
    <property type="match status" value="1"/>
</dbReference>
<keyword evidence="3" id="KW-1185">Reference proteome</keyword>
<dbReference type="InterPro" id="IPR015424">
    <property type="entry name" value="PyrdxlP-dep_Trfase"/>
</dbReference>
<dbReference type="InterPro" id="IPR015421">
    <property type="entry name" value="PyrdxlP-dep_Trfase_major"/>
</dbReference>
<dbReference type="GO" id="GO:0008483">
    <property type="term" value="F:transaminase activity"/>
    <property type="evidence" value="ECO:0007669"/>
    <property type="project" value="UniProtKB-KW"/>
</dbReference>
<dbReference type="Pfam" id="PF00155">
    <property type="entry name" value="Aminotran_1_2"/>
    <property type="match status" value="1"/>
</dbReference>
<dbReference type="Gene3D" id="3.40.640.10">
    <property type="entry name" value="Type I PLP-dependent aspartate aminotransferase-like (Major domain)"/>
    <property type="match status" value="1"/>
</dbReference>
<dbReference type="InterPro" id="IPR015422">
    <property type="entry name" value="PyrdxlP-dep_Trfase_small"/>
</dbReference>
<dbReference type="KEGG" id="abaw:D5400_01525"/>
<dbReference type="CDD" id="cd00609">
    <property type="entry name" value="AAT_like"/>
    <property type="match status" value="1"/>
</dbReference>
<dbReference type="EMBL" id="CP032509">
    <property type="protein sequence ID" value="AZN70125.1"/>
    <property type="molecule type" value="Genomic_DNA"/>
</dbReference>
<evidence type="ECO:0000313" key="3">
    <source>
        <dbReference type="Proteomes" id="UP000268192"/>
    </source>
</evidence>
<evidence type="ECO:0000313" key="2">
    <source>
        <dbReference type="EMBL" id="AZN70125.1"/>
    </source>
</evidence>
<dbReference type="GO" id="GO:0030170">
    <property type="term" value="F:pyridoxal phosphate binding"/>
    <property type="evidence" value="ECO:0007669"/>
    <property type="project" value="InterPro"/>
</dbReference>
<accession>A0A3Q8XL20</accession>
<dbReference type="PANTHER" id="PTHR43510">
    <property type="entry name" value="AMINOTRANSFERASE FUNCTION, HYPOTHETICAL (EUROFUNG)"/>
    <property type="match status" value="1"/>
</dbReference>
<dbReference type="SUPFAM" id="SSF53383">
    <property type="entry name" value="PLP-dependent transferases"/>
    <property type="match status" value="1"/>
</dbReference>
<reference evidence="2 3" key="1">
    <citation type="submission" date="2018-09" db="EMBL/GenBank/DDBJ databases">
        <title>Marinorhizobium profundi gen. nov., sp. nov., isolated from a deep-sea sediment sample from the New Britain Trench and proposal of Marinorhizobiaceae fam. nov. in the order Rhizobiales of the class Alphaproteobacteria.</title>
        <authorList>
            <person name="Cao J."/>
        </authorList>
    </citation>
    <scope>NUCLEOTIDE SEQUENCE [LARGE SCALE GENOMIC DNA]</scope>
    <source>
        <strain evidence="2 3">WS11</strain>
    </source>
</reference>
<sequence length="387" mass="42342">MKVKIHTLFQYLLDTTEADPEAIVGFSLARSPKLGDFLPDLDPELSLDWNGKSFRGLPALREHVIAQAGLPGICTPDDVLITAGAAEANYLVIRQLVEAGDEIVTEVPGWPQAAVLGAAVGATMRFVHRREEDQWRLPLGELRDAVTPRTKLIFLSNPNNPTGRLMDEAELAEIVAIARSVGAWLLIDEVYAGLEWEGTRAPSIAGLYERGITTGSVSKALGLQGLRTGWMICRDKDLIMDAVILRENASEIMNVMGEAIAEIALRPERLGPALNRARAEGRANLDRLDRFVADEPKLSWVRPQAGLIGLARLADGIDSDDFARRLLAAPYRTFLLPGSAYDMPGHIRLGVGGGESVRLEDGLSRASQLLQDWDAPEQRNHKPLREA</sequence>
<evidence type="ECO:0000259" key="1">
    <source>
        <dbReference type="Pfam" id="PF00155"/>
    </source>
</evidence>